<dbReference type="NCBIfam" id="NF000642">
    <property type="entry name" value="PRK00024.1"/>
    <property type="match status" value="1"/>
</dbReference>
<keyword evidence="4" id="KW-0378">Hydrolase</keyword>
<evidence type="ECO:0000313" key="9">
    <source>
        <dbReference type="EMBL" id="KUK46401.1"/>
    </source>
</evidence>
<dbReference type="PROSITE" id="PS50249">
    <property type="entry name" value="MPN"/>
    <property type="match status" value="1"/>
</dbReference>
<evidence type="ECO:0000256" key="4">
    <source>
        <dbReference type="ARBA" id="ARBA00022801"/>
    </source>
</evidence>
<evidence type="ECO:0000256" key="1">
    <source>
        <dbReference type="ARBA" id="ARBA00010243"/>
    </source>
</evidence>
<dbReference type="GO" id="GO:0046872">
    <property type="term" value="F:metal ion binding"/>
    <property type="evidence" value="ECO:0007669"/>
    <property type="project" value="UniProtKB-KW"/>
</dbReference>
<comment type="similarity">
    <text evidence="1 7">Belongs to the UPF0758 family.</text>
</comment>
<organism evidence="9 10">
    <name type="scientific">Anaerolinea thermophila</name>
    <dbReference type="NCBI Taxonomy" id="167964"/>
    <lineage>
        <taxon>Bacteria</taxon>
        <taxon>Bacillati</taxon>
        <taxon>Chloroflexota</taxon>
        <taxon>Anaerolineae</taxon>
        <taxon>Anaerolineales</taxon>
        <taxon>Anaerolineaceae</taxon>
        <taxon>Anaerolinea</taxon>
    </lineage>
</organism>
<keyword evidence="5" id="KW-0862">Zinc</keyword>
<protein>
    <submittedName>
        <fullName evidence="9">DNA repair protein RadC</fullName>
    </submittedName>
</protein>
<evidence type="ECO:0000256" key="5">
    <source>
        <dbReference type="ARBA" id="ARBA00022833"/>
    </source>
</evidence>
<dbReference type="PANTHER" id="PTHR30471:SF3">
    <property type="entry name" value="UPF0758 PROTEIN YEES-RELATED"/>
    <property type="match status" value="1"/>
</dbReference>
<feature type="domain" description="MPN" evidence="8">
    <location>
        <begin position="103"/>
        <end position="225"/>
    </location>
</feature>
<sequence>MKRIMDLPDNERPREKMLSRGVASLSNAELLAILLRVGVEGKSAVDLGDQLLEEFHGIAGIHAADVDELCAVHGMGQAKAAQLKAALELGARLHQEPLEERPLIDSPEKAYEILKYDILQNDRETLWVLALNTRHRLIKKKKLYQGTRNFSSVRVAEIFEFAVLQHAAAIILAHNHPSGEASASQEDVRITQEIRKAGEILEIALLDHIIIVPGGYQSLKKDHRSIFDSTNIFYDV</sequence>
<dbReference type="GO" id="GO:0006508">
    <property type="term" value="P:proteolysis"/>
    <property type="evidence" value="ECO:0007669"/>
    <property type="project" value="UniProtKB-KW"/>
</dbReference>
<evidence type="ECO:0000259" key="8">
    <source>
        <dbReference type="PROSITE" id="PS50249"/>
    </source>
</evidence>
<dbReference type="Proteomes" id="UP000064249">
    <property type="component" value="Unassembled WGS sequence"/>
</dbReference>
<dbReference type="InterPro" id="IPR046778">
    <property type="entry name" value="UPF0758_N"/>
</dbReference>
<accession>A0A101FXW4</accession>
<evidence type="ECO:0000256" key="3">
    <source>
        <dbReference type="ARBA" id="ARBA00022723"/>
    </source>
</evidence>
<dbReference type="CDD" id="cd08071">
    <property type="entry name" value="MPN_DUF2466"/>
    <property type="match status" value="1"/>
</dbReference>
<dbReference type="InterPro" id="IPR010994">
    <property type="entry name" value="RuvA_2-like"/>
</dbReference>
<dbReference type="PATRIC" id="fig|167964.4.peg.215"/>
<keyword evidence="2" id="KW-0645">Protease</keyword>
<keyword evidence="6" id="KW-0482">Metalloprotease</keyword>
<comment type="caution">
    <text evidence="9">The sequence shown here is derived from an EMBL/GenBank/DDBJ whole genome shotgun (WGS) entry which is preliminary data.</text>
</comment>
<dbReference type="PROSITE" id="PS01302">
    <property type="entry name" value="UPF0758"/>
    <property type="match status" value="1"/>
</dbReference>
<dbReference type="Pfam" id="PF04002">
    <property type="entry name" value="RadC"/>
    <property type="match status" value="1"/>
</dbReference>
<dbReference type="PANTHER" id="PTHR30471">
    <property type="entry name" value="DNA REPAIR PROTEIN RADC"/>
    <property type="match status" value="1"/>
</dbReference>
<dbReference type="InterPro" id="IPR025657">
    <property type="entry name" value="RadC_JAB"/>
</dbReference>
<keyword evidence="3" id="KW-0479">Metal-binding</keyword>
<evidence type="ECO:0000256" key="6">
    <source>
        <dbReference type="ARBA" id="ARBA00023049"/>
    </source>
</evidence>
<dbReference type="InterPro" id="IPR020891">
    <property type="entry name" value="UPF0758_CS"/>
</dbReference>
<dbReference type="SUPFAM" id="SSF47781">
    <property type="entry name" value="RuvA domain 2-like"/>
    <property type="match status" value="1"/>
</dbReference>
<dbReference type="AlphaFoldDB" id="A0A101FXW4"/>
<dbReference type="InterPro" id="IPR001405">
    <property type="entry name" value="UPF0758"/>
</dbReference>
<dbReference type="InterPro" id="IPR037518">
    <property type="entry name" value="MPN"/>
</dbReference>
<dbReference type="EMBL" id="LGFU01000031">
    <property type="protein sequence ID" value="KUK46401.1"/>
    <property type="molecule type" value="Genomic_DNA"/>
</dbReference>
<proteinExistence type="inferred from homology"/>
<reference evidence="9 10" key="1">
    <citation type="journal article" date="2015" name="MBio">
        <title>Genome-Resolved Metagenomic Analysis Reveals Roles for Candidate Phyla and Other Microbial Community Members in Biogeochemical Transformations in Oil Reservoirs.</title>
        <authorList>
            <person name="Hu P."/>
            <person name="Tom L."/>
            <person name="Singh A."/>
            <person name="Thomas B.C."/>
            <person name="Baker B.J."/>
            <person name="Piceno Y.M."/>
            <person name="Andersen G.L."/>
            <person name="Banfield J.F."/>
        </authorList>
    </citation>
    <scope>NUCLEOTIDE SEQUENCE [LARGE SCALE GENOMIC DNA]</scope>
    <source>
        <strain evidence="9">46_16</strain>
    </source>
</reference>
<evidence type="ECO:0000256" key="2">
    <source>
        <dbReference type="ARBA" id="ARBA00022670"/>
    </source>
</evidence>
<evidence type="ECO:0000313" key="10">
    <source>
        <dbReference type="Proteomes" id="UP000064249"/>
    </source>
</evidence>
<name>A0A101FXW4_9CHLR</name>
<dbReference type="GO" id="GO:0008237">
    <property type="term" value="F:metallopeptidase activity"/>
    <property type="evidence" value="ECO:0007669"/>
    <property type="project" value="UniProtKB-KW"/>
</dbReference>
<dbReference type="Gene3D" id="3.40.140.10">
    <property type="entry name" value="Cytidine Deaminase, domain 2"/>
    <property type="match status" value="1"/>
</dbReference>
<dbReference type="Pfam" id="PF20582">
    <property type="entry name" value="UPF0758_N"/>
    <property type="match status" value="1"/>
</dbReference>
<evidence type="ECO:0000256" key="7">
    <source>
        <dbReference type="RuleBase" id="RU003797"/>
    </source>
</evidence>
<dbReference type="Gene3D" id="1.10.150.20">
    <property type="entry name" value="5' to 3' exonuclease, C-terminal subdomain"/>
    <property type="match status" value="1"/>
</dbReference>
<dbReference type="NCBIfam" id="TIGR00608">
    <property type="entry name" value="radc"/>
    <property type="match status" value="1"/>
</dbReference>
<gene>
    <name evidence="9" type="ORF">XD73_0720</name>
</gene>